<organism evidence="2 3">
    <name type="scientific">Streptomyces johnsoniae</name>
    <dbReference type="NCBI Taxonomy" id="3075532"/>
    <lineage>
        <taxon>Bacteria</taxon>
        <taxon>Bacillati</taxon>
        <taxon>Actinomycetota</taxon>
        <taxon>Actinomycetes</taxon>
        <taxon>Kitasatosporales</taxon>
        <taxon>Streptomycetaceae</taxon>
        <taxon>Streptomyces</taxon>
    </lineage>
</organism>
<gene>
    <name evidence="2" type="ORF">RM779_04120</name>
</gene>
<proteinExistence type="predicted"/>
<dbReference type="EMBL" id="JAVREV010000002">
    <property type="protein sequence ID" value="MDT0441787.1"/>
    <property type="molecule type" value="Genomic_DNA"/>
</dbReference>
<keyword evidence="1" id="KW-0732">Signal</keyword>
<keyword evidence="3" id="KW-1185">Reference proteome</keyword>
<sequence>MSVLWTAMAAVGGPLAAAVGSWYAARATRTAAGMTADAHRKAAETAVGPEDRLADLAVFKASVERVDTENDRLRRRLLGLETLVRAFARHVAQLTAQVHEAGVEPCPPPDRVEEYNRTGA</sequence>
<feature type="chain" id="PRO_5046943769" description="Secreted protein" evidence="1">
    <location>
        <begin position="25"/>
        <end position="120"/>
    </location>
</feature>
<evidence type="ECO:0008006" key="4">
    <source>
        <dbReference type="Google" id="ProtNLM"/>
    </source>
</evidence>
<dbReference type="RefSeq" id="WP_311615881.1">
    <property type="nucleotide sequence ID" value="NZ_JAVREV010000002.1"/>
</dbReference>
<comment type="caution">
    <text evidence="2">The sequence shown here is derived from an EMBL/GenBank/DDBJ whole genome shotgun (WGS) entry which is preliminary data.</text>
</comment>
<dbReference type="Proteomes" id="UP001183615">
    <property type="component" value="Unassembled WGS sequence"/>
</dbReference>
<accession>A0ABU2RYT0</accession>
<feature type="signal peptide" evidence="1">
    <location>
        <begin position="1"/>
        <end position="24"/>
    </location>
</feature>
<evidence type="ECO:0000313" key="3">
    <source>
        <dbReference type="Proteomes" id="UP001183615"/>
    </source>
</evidence>
<reference evidence="3" key="1">
    <citation type="submission" date="2023-07" db="EMBL/GenBank/DDBJ databases">
        <title>30 novel species of actinomycetes from the DSMZ collection.</title>
        <authorList>
            <person name="Nouioui I."/>
        </authorList>
    </citation>
    <scope>NUCLEOTIDE SEQUENCE [LARGE SCALE GENOMIC DNA]</scope>
    <source>
        <strain evidence="3">DSM 41886</strain>
    </source>
</reference>
<name>A0ABU2RYT0_9ACTN</name>
<protein>
    <recommendedName>
        <fullName evidence="4">Secreted protein</fullName>
    </recommendedName>
</protein>
<evidence type="ECO:0000313" key="2">
    <source>
        <dbReference type="EMBL" id="MDT0441787.1"/>
    </source>
</evidence>
<evidence type="ECO:0000256" key="1">
    <source>
        <dbReference type="SAM" id="SignalP"/>
    </source>
</evidence>